<dbReference type="PROSITE" id="PS51257">
    <property type="entry name" value="PROKAR_LIPOPROTEIN"/>
    <property type="match status" value="1"/>
</dbReference>
<evidence type="ECO:0008006" key="3">
    <source>
        <dbReference type="Google" id="ProtNLM"/>
    </source>
</evidence>
<dbReference type="EMBL" id="CP107006">
    <property type="protein sequence ID" value="UYQ93678.1"/>
    <property type="molecule type" value="Genomic_DNA"/>
</dbReference>
<proteinExistence type="predicted"/>
<sequence>MKKYALLSMLAVAGLMSCGKDDAKPEIDTTNGTALAAESKVYYSTKIKGQLPDGTGGALSLSVDEEDVMAIDGRYVMISPAPGGDVTEGYYVQFKGDTSGYYKVDYSLARNARQAAGQEKGHGLFKTQDGASPEDSLITIKLPDGVKTGNFVITIAAYSAGGGVSNSVDVTVKLVQPAGLSSLVGTWKFTGEMNHDSTWDRDVYAADSSVGPVYCLPNGPTNFCPSGNCEVASAKELVYRYQMLKNEVVLSSNGNFTSTEVTSYTYIDWAASACGNLVRKTDENTFAIKGGWSYDVATKTLYTVMDENGAAGTEYVYFDKMKVELTGKTAIFFEEEYASEYTKK</sequence>
<reference evidence="1" key="1">
    <citation type="submission" date="2022-10" db="EMBL/GenBank/DDBJ databases">
        <title>Chitinophaga sp. nov., isolated from soil.</title>
        <authorList>
            <person name="Jeon C.O."/>
        </authorList>
    </citation>
    <scope>NUCLEOTIDE SEQUENCE</scope>
    <source>
        <strain evidence="1">R8</strain>
    </source>
</reference>
<protein>
    <recommendedName>
        <fullName evidence="3">DUF1735 domain-containing protein</fullName>
    </recommendedName>
</protein>
<accession>A0ABY6J1X8</accession>
<dbReference type="Proteomes" id="UP001162741">
    <property type="component" value="Chromosome"/>
</dbReference>
<evidence type="ECO:0000313" key="1">
    <source>
        <dbReference type="EMBL" id="UYQ93678.1"/>
    </source>
</evidence>
<evidence type="ECO:0000313" key="2">
    <source>
        <dbReference type="Proteomes" id="UP001162741"/>
    </source>
</evidence>
<organism evidence="1 2">
    <name type="scientific">Chitinophaga horti</name>
    <dbReference type="NCBI Taxonomy" id="2920382"/>
    <lineage>
        <taxon>Bacteria</taxon>
        <taxon>Pseudomonadati</taxon>
        <taxon>Bacteroidota</taxon>
        <taxon>Chitinophagia</taxon>
        <taxon>Chitinophagales</taxon>
        <taxon>Chitinophagaceae</taxon>
        <taxon>Chitinophaga</taxon>
    </lineage>
</organism>
<name>A0ABY6J1X8_9BACT</name>
<keyword evidence="2" id="KW-1185">Reference proteome</keyword>
<gene>
    <name evidence="1" type="ORF">MKQ68_01000</name>
</gene>
<dbReference type="RefSeq" id="WP_264281710.1">
    <property type="nucleotide sequence ID" value="NZ_CP107006.1"/>
</dbReference>